<sequence>MLNTLSSVSVRESRIQYLCNPQWFRDTASRPNKTLEEFSRHDIAGAAAATTKSRAAQGHARGRDKRGAPSRHHASTCGEQPASGRPSSVQPCANHRPPSATITWAAKITARQERRAAFPFNRATYLNLGSDTTVGEPRRIRIMPPGEAAEEQKFTGRRSIQFNTNMQAMTFIGCLSLITLLVTRAWLRPVSQGNRHFTVGGGRLRQSGPRPDSRLHRHPALEGLTRSARMDCPRRVGRNRFRQLKAATAVALGGGDGGGLFREEGAATLL</sequence>
<protein>
    <submittedName>
        <fullName evidence="2">Uncharacterized protein</fullName>
    </submittedName>
</protein>
<dbReference type="EMBL" id="KQ999949">
    <property type="protein sequence ID" value="KZV40521.1"/>
    <property type="molecule type" value="Genomic_DNA"/>
</dbReference>
<keyword evidence="3" id="KW-1185">Reference proteome</keyword>
<name>A0A2Z7C3N9_9LAMI</name>
<feature type="region of interest" description="Disordered" evidence="1">
    <location>
        <begin position="44"/>
        <end position="97"/>
    </location>
</feature>
<evidence type="ECO:0000256" key="1">
    <source>
        <dbReference type="SAM" id="MobiDB-lite"/>
    </source>
</evidence>
<accession>A0A2Z7C3N9</accession>
<feature type="compositionally biased region" description="Basic residues" evidence="1">
    <location>
        <begin position="60"/>
        <end position="74"/>
    </location>
</feature>
<reference evidence="2 3" key="1">
    <citation type="journal article" date="2015" name="Proc. Natl. Acad. Sci. U.S.A.">
        <title>The resurrection genome of Boea hygrometrica: A blueprint for survival of dehydration.</title>
        <authorList>
            <person name="Xiao L."/>
            <person name="Yang G."/>
            <person name="Zhang L."/>
            <person name="Yang X."/>
            <person name="Zhao S."/>
            <person name="Ji Z."/>
            <person name="Zhou Q."/>
            <person name="Hu M."/>
            <person name="Wang Y."/>
            <person name="Chen M."/>
            <person name="Xu Y."/>
            <person name="Jin H."/>
            <person name="Xiao X."/>
            <person name="Hu G."/>
            <person name="Bao F."/>
            <person name="Hu Y."/>
            <person name="Wan P."/>
            <person name="Li L."/>
            <person name="Deng X."/>
            <person name="Kuang T."/>
            <person name="Xiang C."/>
            <person name="Zhu J.K."/>
            <person name="Oliver M.J."/>
            <person name="He Y."/>
        </authorList>
    </citation>
    <scope>NUCLEOTIDE SEQUENCE [LARGE SCALE GENOMIC DNA]</scope>
    <source>
        <strain evidence="3">cv. XS01</strain>
    </source>
</reference>
<organism evidence="2 3">
    <name type="scientific">Dorcoceras hygrometricum</name>
    <dbReference type="NCBI Taxonomy" id="472368"/>
    <lineage>
        <taxon>Eukaryota</taxon>
        <taxon>Viridiplantae</taxon>
        <taxon>Streptophyta</taxon>
        <taxon>Embryophyta</taxon>
        <taxon>Tracheophyta</taxon>
        <taxon>Spermatophyta</taxon>
        <taxon>Magnoliopsida</taxon>
        <taxon>eudicotyledons</taxon>
        <taxon>Gunneridae</taxon>
        <taxon>Pentapetalae</taxon>
        <taxon>asterids</taxon>
        <taxon>lamiids</taxon>
        <taxon>Lamiales</taxon>
        <taxon>Gesneriaceae</taxon>
        <taxon>Didymocarpoideae</taxon>
        <taxon>Trichosporeae</taxon>
        <taxon>Loxocarpinae</taxon>
        <taxon>Dorcoceras</taxon>
    </lineage>
</organism>
<feature type="compositionally biased region" description="Low complexity" evidence="1">
    <location>
        <begin position="44"/>
        <end position="56"/>
    </location>
</feature>
<evidence type="ECO:0000313" key="2">
    <source>
        <dbReference type="EMBL" id="KZV40521.1"/>
    </source>
</evidence>
<dbReference type="AlphaFoldDB" id="A0A2Z7C3N9"/>
<dbReference type="Proteomes" id="UP000250235">
    <property type="component" value="Unassembled WGS sequence"/>
</dbReference>
<proteinExistence type="predicted"/>
<evidence type="ECO:0000313" key="3">
    <source>
        <dbReference type="Proteomes" id="UP000250235"/>
    </source>
</evidence>
<gene>
    <name evidence="2" type="ORF">F511_37825</name>
</gene>